<dbReference type="AlphaFoldDB" id="A0A074W7T5"/>
<dbReference type="RefSeq" id="XP_040884642.1">
    <property type="nucleotide sequence ID" value="XM_041025668.1"/>
</dbReference>
<evidence type="ECO:0000256" key="1">
    <source>
        <dbReference type="SAM" id="MobiDB-lite"/>
    </source>
</evidence>
<gene>
    <name evidence="2" type="ORF">M437DRAFT_71432</name>
</gene>
<name>A0A074W7T5_AURM1</name>
<reference evidence="2 3" key="1">
    <citation type="journal article" date="2014" name="BMC Genomics">
        <title>Genome sequencing of four Aureobasidium pullulans varieties: biotechnological potential, stress tolerance, and description of new species.</title>
        <authorList>
            <person name="Gostin Ar C."/>
            <person name="Ohm R.A."/>
            <person name="Kogej T."/>
            <person name="Sonjak S."/>
            <person name="Turk M."/>
            <person name="Zajc J."/>
            <person name="Zalar P."/>
            <person name="Grube M."/>
            <person name="Sun H."/>
            <person name="Han J."/>
            <person name="Sharma A."/>
            <person name="Chiniquy J."/>
            <person name="Ngan C.Y."/>
            <person name="Lipzen A."/>
            <person name="Barry K."/>
            <person name="Grigoriev I.V."/>
            <person name="Gunde-Cimerman N."/>
        </authorList>
    </citation>
    <scope>NUCLEOTIDE SEQUENCE [LARGE SCALE GENOMIC DNA]</scope>
    <source>
        <strain evidence="2 3">CBS 110374</strain>
    </source>
</reference>
<keyword evidence="3" id="KW-1185">Reference proteome</keyword>
<evidence type="ECO:0000313" key="2">
    <source>
        <dbReference type="EMBL" id="KEQ67619.1"/>
    </source>
</evidence>
<dbReference type="Proteomes" id="UP000030672">
    <property type="component" value="Unassembled WGS sequence"/>
</dbReference>
<feature type="region of interest" description="Disordered" evidence="1">
    <location>
        <begin position="60"/>
        <end position="116"/>
    </location>
</feature>
<dbReference type="GeneID" id="63919041"/>
<dbReference type="STRING" id="1043003.A0A074W7T5"/>
<sequence length="116" mass="11364">MGDNWLSKQVQGYVAGAGKVAGNIVYGVGNGVNNVGRGIGDSITNTTRYWGQGVAGYGNNIKDASGAGGPRVPTGGNPLGLSGPGSSKTLMPGGKLPPGSGQRNAGKGNAKNPLGL</sequence>
<feature type="compositionally biased region" description="Low complexity" evidence="1">
    <location>
        <begin position="73"/>
        <end position="90"/>
    </location>
</feature>
<accession>A0A074W7T5</accession>
<dbReference type="HOGENOM" id="CLU_2084515_0_0_1"/>
<dbReference type="EMBL" id="KL584824">
    <property type="protein sequence ID" value="KEQ67619.1"/>
    <property type="molecule type" value="Genomic_DNA"/>
</dbReference>
<proteinExistence type="predicted"/>
<evidence type="ECO:0000313" key="3">
    <source>
        <dbReference type="Proteomes" id="UP000030672"/>
    </source>
</evidence>
<protein>
    <submittedName>
        <fullName evidence="2">Uncharacterized protein</fullName>
    </submittedName>
</protein>
<organism evidence="2 3">
    <name type="scientific">Aureobasidium melanogenum (strain CBS 110374)</name>
    <name type="common">Aureobasidium pullulans var. melanogenum</name>
    <dbReference type="NCBI Taxonomy" id="1043003"/>
    <lineage>
        <taxon>Eukaryota</taxon>
        <taxon>Fungi</taxon>
        <taxon>Dikarya</taxon>
        <taxon>Ascomycota</taxon>
        <taxon>Pezizomycotina</taxon>
        <taxon>Dothideomycetes</taxon>
        <taxon>Dothideomycetidae</taxon>
        <taxon>Dothideales</taxon>
        <taxon>Saccotheciaceae</taxon>
        <taxon>Aureobasidium</taxon>
    </lineage>
</organism>